<dbReference type="NCBIfam" id="TIGR00217">
    <property type="entry name" value="malQ"/>
    <property type="match status" value="1"/>
</dbReference>
<accession>A0ABR9TAT2</accession>
<evidence type="ECO:0000256" key="9">
    <source>
        <dbReference type="ARBA" id="ARBA00031501"/>
    </source>
</evidence>
<evidence type="ECO:0000256" key="2">
    <source>
        <dbReference type="ARBA" id="ARBA00005684"/>
    </source>
</evidence>
<keyword evidence="5 10" id="KW-0328">Glycosyltransferase</keyword>
<dbReference type="Gene3D" id="3.20.20.80">
    <property type="entry name" value="Glycosidases"/>
    <property type="match status" value="4"/>
</dbReference>
<evidence type="ECO:0000256" key="7">
    <source>
        <dbReference type="ARBA" id="ARBA00023277"/>
    </source>
</evidence>
<evidence type="ECO:0000256" key="1">
    <source>
        <dbReference type="ARBA" id="ARBA00000439"/>
    </source>
</evidence>
<evidence type="ECO:0000313" key="13">
    <source>
        <dbReference type="Proteomes" id="UP000618319"/>
    </source>
</evidence>
<comment type="caution">
    <text evidence="12">The sequence shown here is derived from an EMBL/GenBank/DDBJ whole genome shotgun (WGS) entry which is preliminary data.</text>
</comment>
<protein>
    <recommendedName>
        <fullName evidence="4 10">4-alpha-glucanotransferase</fullName>
        <ecNumber evidence="3 10">2.4.1.25</ecNumber>
    </recommendedName>
    <alternativeName>
        <fullName evidence="8 10">Amylomaltase</fullName>
    </alternativeName>
    <alternativeName>
        <fullName evidence="9 10">Disproportionating enzyme</fullName>
    </alternativeName>
</protein>
<name>A0ABR9TAT2_9SPHI</name>
<evidence type="ECO:0000256" key="3">
    <source>
        <dbReference type="ARBA" id="ARBA00012560"/>
    </source>
</evidence>
<dbReference type="SUPFAM" id="SSF51445">
    <property type="entry name" value="(Trans)glycosidases"/>
    <property type="match status" value="2"/>
</dbReference>
<proteinExistence type="inferred from homology"/>
<dbReference type="InterPro" id="IPR017853">
    <property type="entry name" value="GH"/>
</dbReference>
<keyword evidence="6 10" id="KW-0808">Transferase</keyword>
<dbReference type="InterPro" id="IPR012767">
    <property type="entry name" value="Trehalose_TreY"/>
</dbReference>
<sequence length="1399" mass="161472">MYSFMNIPRTTYRVQFHNGFNFHDFEHCIDYLRQLGIDTIYASPILKAVSGSTHGYDGTDTQLINPELGTIDQLRTLKQRLNQQEIKWLQDIVPNHMAYHSDNTWMMDVLLFGARSRYATYFDTLYSNIAFKQDKLMVPILGTSLEETIRAHELTVVLLQDEFQLAYFDNRLPIRPSSLLFMLHDLLPSLTPDPDELCRRIATLEANGDTDGWKTLQSELISRLSSRHTKAKLRRQIAMINASEELITELLAQQHYRPCHWQETDQQINFRRFFTVNGLICLNIQDRTVFRETHQLVKELLQEEIIDGLRIDHIDGLHNPRAYLSDLRRLCGPDTYIVAEKILEHHEKLPKDWPIQGTTGYDFLALCNNVCTDRKSKKLLTDYYQRQTGNKDSIKQQQLQKKTAVLANHMQGEVDNLCTLFSQLSLSKVGTTIQQNRMRETIQAFLANFPVYRLYDDRFPLAKKSYQMIVSVFETMSENQRKLRQEIKILKKIVQKAQSGIDENYSEKVLSFLMRCMQFTGPAMAKGVEDTLMYTYNRFIGHNEVGDHPAYFGIRKSAFHRAMRKRQEQWPLSLNASATHDTKRGEDVRSRLHVLTAWPKGWITQVDKWQAIVQQQYEKELPHPNDVYFIYQALIGSYPMPGTPVAGFEGRFHAYLSKYLREGKERSDWALPNEAYEARLQHFASFLLDQNGAFHTAFYPFFEQVADFGIMNSLTQQVLKFTCPGVPDVYQGTELWDLSFVDPDNRRAVDYATRASYLTEIDALDADVVAPMLWAERYNGKIKLWLIRKLVALRQESSALFTHGEYIPLEVKGAYRRHVLAFARRYGRTWIVIAVPLHLAGIPALREDLLSGLDWGNTRIILPCTEALKWEHLLTSETGESAEIRLDAVFNKLPLAILKGEEASKPRGAGILMHISSLPSKFGMGDLGKNAFQFARHLRVSGQRWWQVLPLAPLSKEQYYSPYSTFSALAGNPLFIDLEALAQDGLLRKKELKKGMVKPSGRVNYPLVESLKTALLDKAFERVNLESIPAFQQFCEDEQHWLQDYALFTALRKKHLGTPWYTWPSSFKARETEALHAFEIAHEREIQKQKWFQYIFFKQWHELRQHCHSLGIQFLGDVPIYVGHDSADVWAHPHLFSLETDGSLKAVAGVPPDYFNADGQLWGMPVFDWQALKREGYQWWIDRLAHNRRLYDKVRLDHFRAFAAYWEVSAKEATAKNGIWQEAPGSDFFNMVQSALGEMPFIAEDLGDIDDAVYRLRDAHGLPGMKVLQFAFGEDIAHSPHVPHNYNKNYVVYTGTHDNNTLQGWFQDELDEASKGRLSQYVAFPLQKTTINDTLIRMAYASVADTAIVPMQDILALDGSHRMNSPASISGNWGWRMLPDAFDKHIRKKLKQFAHLYGR</sequence>
<dbReference type="SMART" id="SM00642">
    <property type="entry name" value="Aamy"/>
    <property type="match status" value="1"/>
</dbReference>
<evidence type="ECO:0000256" key="8">
    <source>
        <dbReference type="ARBA" id="ARBA00031423"/>
    </source>
</evidence>
<keyword evidence="13" id="KW-1185">Reference proteome</keyword>
<dbReference type="PANTHER" id="PTHR32438:SF5">
    <property type="entry name" value="4-ALPHA-GLUCANOTRANSFERASE DPE1, CHLOROPLASTIC_AMYLOPLASTIC"/>
    <property type="match status" value="1"/>
</dbReference>
<feature type="domain" description="Glycosyl hydrolase family 13 catalytic" evidence="11">
    <location>
        <begin position="10"/>
        <end position="462"/>
    </location>
</feature>
<evidence type="ECO:0000256" key="5">
    <source>
        <dbReference type="ARBA" id="ARBA00022676"/>
    </source>
</evidence>
<dbReference type="Pfam" id="PF00128">
    <property type="entry name" value="Alpha-amylase"/>
    <property type="match status" value="1"/>
</dbReference>
<comment type="similarity">
    <text evidence="2 10">Belongs to the disproportionating enzyme family.</text>
</comment>
<evidence type="ECO:0000256" key="10">
    <source>
        <dbReference type="RuleBase" id="RU361207"/>
    </source>
</evidence>
<dbReference type="NCBIfam" id="TIGR02401">
    <property type="entry name" value="trehalose_TreY"/>
    <property type="match status" value="1"/>
</dbReference>
<evidence type="ECO:0000256" key="6">
    <source>
        <dbReference type="ARBA" id="ARBA00022679"/>
    </source>
</evidence>
<dbReference type="Proteomes" id="UP000618319">
    <property type="component" value="Unassembled WGS sequence"/>
</dbReference>
<dbReference type="CDD" id="cd11336">
    <property type="entry name" value="AmyAc_MTSase"/>
    <property type="match status" value="1"/>
</dbReference>
<comment type="catalytic activity">
    <reaction evidence="1 10">
        <text>Transfers a segment of a (1-&gt;4)-alpha-D-glucan to a new position in an acceptor, which may be glucose or a (1-&gt;4)-alpha-D-glucan.</text>
        <dbReference type="EC" id="2.4.1.25"/>
    </reaction>
</comment>
<dbReference type="EC" id="2.4.1.25" evidence="3 10"/>
<dbReference type="InterPro" id="IPR006047">
    <property type="entry name" value="GH13_cat_dom"/>
</dbReference>
<dbReference type="InterPro" id="IPR003385">
    <property type="entry name" value="Glyco_hydro_77"/>
</dbReference>
<dbReference type="PANTHER" id="PTHR32438">
    <property type="entry name" value="4-ALPHA-GLUCANOTRANSFERASE DPE1, CHLOROPLASTIC/AMYLOPLASTIC"/>
    <property type="match status" value="1"/>
</dbReference>
<gene>
    <name evidence="12" type="ORF">C4F40_17245</name>
</gene>
<reference evidence="12 13" key="1">
    <citation type="submission" date="2018-02" db="EMBL/GenBank/DDBJ databases">
        <title>Sphingobacterium KA21.</title>
        <authorList>
            <person name="Vasarhelyi B.M."/>
            <person name="Deshmukh S."/>
            <person name="Balint B."/>
            <person name="Kukolya J."/>
        </authorList>
    </citation>
    <scope>NUCLEOTIDE SEQUENCE [LARGE SCALE GENOMIC DNA]</scope>
    <source>
        <strain evidence="12 13">Ka21</strain>
    </source>
</reference>
<dbReference type="Gene3D" id="3.30.750.90">
    <property type="match status" value="1"/>
</dbReference>
<evidence type="ECO:0000313" key="12">
    <source>
        <dbReference type="EMBL" id="MBE8722475.1"/>
    </source>
</evidence>
<keyword evidence="7 10" id="KW-0119">Carbohydrate metabolism</keyword>
<evidence type="ECO:0000259" key="11">
    <source>
        <dbReference type="SMART" id="SM00642"/>
    </source>
</evidence>
<dbReference type="EMBL" id="PSKQ01000024">
    <property type="protein sequence ID" value="MBE8722475.1"/>
    <property type="molecule type" value="Genomic_DNA"/>
</dbReference>
<dbReference type="NCBIfam" id="NF011080">
    <property type="entry name" value="PRK14508.1-3"/>
    <property type="match status" value="1"/>
</dbReference>
<dbReference type="Pfam" id="PF02446">
    <property type="entry name" value="Glyco_hydro_77"/>
    <property type="match status" value="1"/>
</dbReference>
<dbReference type="Gene3D" id="3.30.1590.10">
    <property type="entry name" value="Maltooligosyl trehalose synthase, domain 2"/>
    <property type="match status" value="1"/>
</dbReference>
<organism evidence="12 13">
    <name type="scientific">Sphingobacterium pedocola</name>
    <dbReference type="NCBI Taxonomy" id="2082722"/>
    <lineage>
        <taxon>Bacteria</taxon>
        <taxon>Pseudomonadati</taxon>
        <taxon>Bacteroidota</taxon>
        <taxon>Sphingobacteriia</taxon>
        <taxon>Sphingobacteriales</taxon>
        <taxon>Sphingobacteriaceae</taxon>
        <taxon>Sphingobacterium</taxon>
    </lineage>
</organism>
<evidence type="ECO:0000256" key="4">
    <source>
        <dbReference type="ARBA" id="ARBA00020295"/>
    </source>
</evidence>